<name>A0A251ZZZ9_9PROT</name>
<dbReference type="Pfam" id="PF02470">
    <property type="entry name" value="MlaD"/>
    <property type="match status" value="1"/>
</dbReference>
<dbReference type="Proteomes" id="UP000194639">
    <property type="component" value="Unassembled WGS sequence"/>
</dbReference>
<dbReference type="InterPro" id="IPR003399">
    <property type="entry name" value="Mce/MlaD"/>
</dbReference>
<keyword evidence="1" id="KW-0812">Transmembrane</keyword>
<proteinExistence type="predicted"/>
<accession>A0A251ZZZ9</accession>
<evidence type="ECO:0000256" key="1">
    <source>
        <dbReference type="SAM" id="Phobius"/>
    </source>
</evidence>
<evidence type="ECO:0000259" key="2">
    <source>
        <dbReference type="Pfam" id="PF02470"/>
    </source>
</evidence>
<sequence>MAESTNRKTLIGAFVVGGGILAMAIIMLFGHIKIFAPSREAVVVFQNSISGLSIGAPVTFRGVKVGTVKSITLRFDPQDHKAYIPVTLTLEPHQIHVVHDMPGGTSVRIQDLIAIGLRAELNLQSFVTGQSNIDLDFDKSAPAILHPRITDETEIPVRLSPVEKLKDTLGRIPVKDIAQHANDTLRSVQELSGTLNKDLPPLIASVKATSDTSQQTIAAATTAIKDLQSKLEITLGKMDTLLQTSNTQMAERGKDLHATLVSATQTLDSLQAIFSPRSIDRANMDAALRDIAAAAASLRGFAGDVERNPQLLLMGRRP</sequence>
<evidence type="ECO:0000313" key="4">
    <source>
        <dbReference type="Proteomes" id="UP000194639"/>
    </source>
</evidence>
<comment type="caution">
    <text evidence="3">The sequence shown here is derived from an EMBL/GenBank/DDBJ whole genome shotgun (WGS) entry which is preliminary data.</text>
</comment>
<dbReference type="PANTHER" id="PTHR36698">
    <property type="entry name" value="BLL5892 PROTEIN"/>
    <property type="match status" value="1"/>
</dbReference>
<protein>
    <submittedName>
        <fullName evidence="3">Paraquat-inducible protein B</fullName>
    </submittedName>
</protein>
<keyword evidence="1" id="KW-1133">Transmembrane helix</keyword>
<dbReference type="EMBL" id="JOMO01000035">
    <property type="protein sequence ID" value="OUI80393.1"/>
    <property type="molecule type" value="Genomic_DNA"/>
</dbReference>
<feature type="domain" description="Mce/MlaD" evidence="2">
    <location>
        <begin position="43"/>
        <end position="137"/>
    </location>
</feature>
<keyword evidence="1" id="KW-0472">Membrane</keyword>
<dbReference type="PANTHER" id="PTHR36698:SF3">
    <property type="entry name" value="ABC-TYPE TRANSPORT AUXILIARY LIPOPROTEIN COMPONENT DOMAIN-CONTAINING PROTEIN"/>
    <property type="match status" value="1"/>
</dbReference>
<organism evidence="3 4">
    <name type="scientific">Acetobacter orientalis</name>
    <dbReference type="NCBI Taxonomy" id="146474"/>
    <lineage>
        <taxon>Bacteria</taxon>
        <taxon>Pseudomonadati</taxon>
        <taxon>Pseudomonadota</taxon>
        <taxon>Alphaproteobacteria</taxon>
        <taxon>Acetobacterales</taxon>
        <taxon>Acetobacteraceae</taxon>
        <taxon>Acetobacter</taxon>
    </lineage>
</organism>
<feature type="transmembrane region" description="Helical" evidence="1">
    <location>
        <begin position="12"/>
        <end position="32"/>
    </location>
</feature>
<reference evidence="3 4" key="1">
    <citation type="submission" date="2014-06" db="EMBL/GenBank/DDBJ databases">
        <authorList>
            <person name="Ju J."/>
            <person name="Zhang J."/>
        </authorList>
    </citation>
    <scope>NUCLEOTIDE SEQUENCE [LARGE SCALE GENOMIC DNA]</scope>
    <source>
        <strain evidence="3">DmW_045</strain>
    </source>
</reference>
<dbReference type="AlphaFoldDB" id="A0A251ZZZ9"/>
<gene>
    <name evidence="3" type="ORF">HK12_08960</name>
</gene>
<evidence type="ECO:0000313" key="3">
    <source>
        <dbReference type="EMBL" id="OUI80393.1"/>
    </source>
</evidence>
<dbReference type="RefSeq" id="WP_086552752.1">
    <property type="nucleotide sequence ID" value="NZ_JOMO01000035.1"/>
</dbReference>